<dbReference type="HOGENOM" id="CLU_184019_0_0_1"/>
<dbReference type="Proteomes" id="UP000002051">
    <property type="component" value="Unassembled WGS sequence"/>
</dbReference>
<dbReference type="AlphaFoldDB" id="G7ICY7"/>
<sequence>MKGGQQSSNLLELNTANDDNDSLKELMFSHVQQERMLAFIVVFVRFRLSDQLRSSADQINDFGVVNVADPETWVFRRLKYSHMCRL</sequence>
<gene>
    <name evidence="1" type="ordered locus">MTR_1g098840</name>
</gene>
<reference evidence="1 3" key="2">
    <citation type="journal article" date="2014" name="BMC Genomics">
        <title>An improved genome release (version Mt4.0) for the model legume Medicago truncatula.</title>
        <authorList>
            <person name="Tang H."/>
            <person name="Krishnakumar V."/>
            <person name="Bidwell S."/>
            <person name="Rosen B."/>
            <person name="Chan A."/>
            <person name="Zhou S."/>
            <person name="Gentzbittel L."/>
            <person name="Childs K.L."/>
            <person name="Yandell M."/>
            <person name="Gundlach H."/>
            <person name="Mayer K.F."/>
            <person name="Schwartz D.C."/>
            <person name="Town C.D."/>
        </authorList>
    </citation>
    <scope>GENOME REANNOTATION</scope>
    <source>
        <strain evidence="2 3">cv. Jemalong A17</strain>
    </source>
</reference>
<dbReference type="EnsemblPlants" id="AES62361">
    <property type="protein sequence ID" value="AES62361"/>
    <property type="gene ID" value="MTR_1g098840"/>
</dbReference>
<dbReference type="PaxDb" id="3880-AES62361"/>
<evidence type="ECO:0000313" key="3">
    <source>
        <dbReference type="Proteomes" id="UP000002051"/>
    </source>
</evidence>
<keyword evidence="3" id="KW-1185">Reference proteome</keyword>
<name>G7ICY7_MEDTR</name>
<reference evidence="1 3" key="1">
    <citation type="journal article" date="2011" name="Nature">
        <title>The Medicago genome provides insight into the evolution of rhizobial symbioses.</title>
        <authorList>
            <person name="Young N.D."/>
            <person name="Debelle F."/>
            <person name="Oldroyd G.E."/>
            <person name="Geurts R."/>
            <person name="Cannon S.B."/>
            <person name="Udvardi M.K."/>
            <person name="Benedito V.A."/>
            <person name="Mayer K.F."/>
            <person name="Gouzy J."/>
            <person name="Schoof H."/>
            <person name="Van de Peer Y."/>
            <person name="Proost S."/>
            <person name="Cook D.R."/>
            <person name="Meyers B.C."/>
            <person name="Spannagl M."/>
            <person name="Cheung F."/>
            <person name="De Mita S."/>
            <person name="Krishnakumar V."/>
            <person name="Gundlach H."/>
            <person name="Zhou S."/>
            <person name="Mudge J."/>
            <person name="Bharti A.K."/>
            <person name="Murray J.D."/>
            <person name="Naoumkina M.A."/>
            <person name="Rosen B."/>
            <person name="Silverstein K.A."/>
            <person name="Tang H."/>
            <person name="Rombauts S."/>
            <person name="Zhao P.X."/>
            <person name="Zhou P."/>
            <person name="Barbe V."/>
            <person name="Bardou P."/>
            <person name="Bechner M."/>
            <person name="Bellec A."/>
            <person name="Berger A."/>
            <person name="Berges H."/>
            <person name="Bidwell S."/>
            <person name="Bisseling T."/>
            <person name="Choisne N."/>
            <person name="Couloux A."/>
            <person name="Denny R."/>
            <person name="Deshpande S."/>
            <person name="Dai X."/>
            <person name="Doyle J.J."/>
            <person name="Dudez A.M."/>
            <person name="Farmer A.D."/>
            <person name="Fouteau S."/>
            <person name="Franken C."/>
            <person name="Gibelin C."/>
            <person name="Gish J."/>
            <person name="Goldstein S."/>
            <person name="Gonzalez A.J."/>
            <person name="Green P.J."/>
            <person name="Hallab A."/>
            <person name="Hartog M."/>
            <person name="Hua A."/>
            <person name="Humphray S.J."/>
            <person name="Jeong D.H."/>
            <person name="Jing Y."/>
            <person name="Jocker A."/>
            <person name="Kenton S.M."/>
            <person name="Kim D.J."/>
            <person name="Klee K."/>
            <person name="Lai H."/>
            <person name="Lang C."/>
            <person name="Lin S."/>
            <person name="Macmil S.L."/>
            <person name="Magdelenat G."/>
            <person name="Matthews L."/>
            <person name="McCorrison J."/>
            <person name="Monaghan E.L."/>
            <person name="Mun J.H."/>
            <person name="Najar F.Z."/>
            <person name="Nicholson C."/>
            <person name="Noirot C."/>
            <person name="O'Bleness M."/>
            <person name="Paule C.R."/>
            <person name="Poulain J."/>
            <person name="Prion F."/>
            <person name="Qin B."/>
            <person name="Qu C."/>
            <person name="Retzel E.F."/>
            <person name="Riddle C."/>
            <person name="Sallet E."/>
            <person name="Samain S."/>
            <person name="Samson N."/>
            <person name="Sanders I."/>
            <person name="Saurat O."/>
            <person name="Scarpelli C."/>
            <person name="Schiex T."/>
            <person name="Segurens B."/>
            <person name="Severin A.J."/>
            <person name="Sherrier D.J."/>
            <person name="Shi R."/>
            <person name="Sims S."/>
            <person name="Singer S.R."/>
            <person name="Sinharoy S."/>
            <person name="Sterck L."/>
            <person name="Viollet A."/>
            <person name="Wang B.B."/>
            <person name="Wang K."/>
            <person name="Wang M."/>
            <person name="Wang X."/>
            <person name="Warfsmann J."/>
            <person name="Weissenbach J."/>
            <person name="White D.D."/>
            <person name="White J.D."/>
            <person name="Wiley G.B."/>
            <person name="Wincker P."/>
            <person name="Xing Y."/>
            <person name="Yang L."/>
            <person name="Yao Z."/>
            <person name="Ying F."/>
            <person name="Zhai J."/>
            <person name="Zhou L."/>
            <person name="Zuber A."/>
            <person name="Denarie J."/>
            <person name="Dixon R.A."/>
            <person name="May G.D."/>
            <person name="Schwartz D.C."/>
            <person name="Rogers J."/>
            <person name="Quetier F."/>
            <person name="Town C.D."/>
            <person name="Roe B.A."/>
        </authorList>
    </citation>
    <scope>NUCLEOTIDE SEQUENCE [LARGE SCALE GENOMIC DNA]</scope>
    <source>
        <strain evidence="1">A17</strain>
        <strain evidence="2 3">cv. Jemalong A17</strain>
    </source>
</reference>
<reference evidence="2" key="3">
    <citation type="submission" date="2015-04" db="UniProtKB">
        <authorList>
            <consortium name="EnsemblPlants"/>
        </authorList>
    </citation>
    <scope>IDENTIFICATION</scope>
    <source>
        <strain evidence="2">cv. Jemalong A17</strain>
    </source>
</reference>
<dbReference type="EMBL" id="CM001217">
    <property type="protein sequence ID" value="AES62361.1"/>
    <property type="molecule type" value="Genomic_DNA"/>
</dbReference>
<evidence type="ECO:0000313" key="2">
    <source>
        <dbReference type="EnsemblPlants" id="AES62361"/>
    </source>
</evidence>
<protein>
    <submittedName>
        <fullName evidence="1 2">Uncharacterized protein</fullName>
    </submittedName>
</protein>
<evidence type="ECO:0000313" key="1">
    <source>
        <dbReference type="EMBL" id="AES62361.1"/>
    </source>
</evidence>
<proteinExistence type="predicted"/>
<organism evidence="1 3">
    <name type="scientific">Medicago truncatula</name>
    <name type="common">Barrel medic</name>
    <name type="synonym">Medicago tribuloides</name>
    <dbReference type="NCBI Taxonomy" id="3880"/>
    <lineage>
        <taxon>Eukaryota</taxon>
        <taxon>Viridiplantae</taxon>
        <taxon>Streptophyta</taxon>
        <taxon>Embryophyta</taxon>
        <taxon>Tracheophyta</taxon>
        <taxon>Spermatophyta</taxon>
        <taxon>Magnoliopsida</taxon>
        <taxon>eudicotyledons</taxon>
        <taxon>Gunneridae</taxon>
        <taxon>Pentapetalae</taxon>
        <taxon>rosids</taxon>
        <taxon>fabids</taxon>
        <taxon>Fabales</taxon>
        <taxon>Fabaceae</taxon>
        <taxon>Papilionoideae</taxon>
        <taxon>50 kb inversion clade</taxon>
        <taxon>NPAAA clade</taxon>
        <taxon>Hologalegina</taxon>
        <taxon>IRL clade</taxon>
        <taxon>Trifolieae</taxon>
        <taxon>Medicago</taxon>
    </lineage>
</organism>
<accession>G7ICY7</accession>